<reference evidence="1 2" key="1">
    <citation type="submission" date="2024-11" db="EMBL/GenBank/DDBJ databases">
        <title>A near-complete genome assembly of Cinchona calisaya.</title>
        <authorList>
            <person name="Lian D.C."/>
            <person name="Zhao X.W."/>
            <person name="Wei L."/>
        </authorList>
    </citation>
    <scope>NUCLEOTIDE SEQUENCE [LARGE SCALE GENOMIC DNA]</scope>
    <source>
        <tissue evidence="1">Nenye</tissue>
    </source>
</reference>
<dbReference type="EMBL" id="JBJUIK010000004">
    <property type="protein sequence ID" value="KAL3528804.1"/>
    <property type="molecule type" value="Genomic_DNA"/>
</dbReference>
<dbReference type="AlphaFoldDB" id="A0ABD3AAW0"/>
<name>A0ABD3AAW0_9GENT</name>
<evidence type="ECO:0000313" key="2">
    <source>
        <dbReference type="Proteomes" id="UP001630127"/>
    </source>
</evidence>
<organism evidence="1 2">
    <name type="scientific">Cinchona calisaya</name>
    <dbReference type="NCBI Taxonomy" id="153742"/>
    <lineage>
        <taxon>Eukaryota</taxon>
        <taxon>Viridiplantae</taxon>
        <taxon>Streptophyta</taxon>
        <taxon>Embryophyta</taxon>
        <taxon>Tracheophyta</taxon>
        <taxon>Spermatophyta</taxon>
        <taxon>Magnoliopsida</taxon>
        <taxon>eudicotyledons</taxon>
        <taxon>Gunneridae</taxon>
        <taxon>Pentapetalae</taxon>
        <taxon>asterids</taxon>
        <taxon>lamiids</taxon>
        <taxon>Gentianales</taxon>
        <taxon>Rubiaceae</taxon>
        <taxon>Cinchonoideae</taxon>
        <taxon>Cinchoneae</taxon>
        <taxon>Cinchona</taxon>
    </lineage>
</organism>
<comment type="caution">
    <text evidence="1">The sequence shown here is derived from an EMBL/GenBank/DDBJ whole genome shotgun (WGS) entry which is preliminary data.</text>
</comment>
<evidence type="ECO:0000313" key="1">
    <source>
        <dbReference type="EMBL" id="KAL3528804.1"/>
    </source>
</evidence>
<sequence length="108" mass="12332">MLDHWKSDAFPDKFERLVFAITIYQLWHARNGVEFDNQGTLITRVVQMIVDAVRRVAAAHEQLEAVKMSLTTTPNYTKDVLVVALIPSGTRPLTDIMIFCMYSTELNC</sequence>
<proteinExistence type="predicted"/>
<dbReference type="Proteomes" id="UP001630127">
    <property type="component" value="Unassembled WGS sequence"/>
</dbReference>
<gene>
    <name evidence="1" type="ORF">ACH5RR_008126</name>
</gene>
<protein>
    <submittedName>
        <fullName evidence="1">Uncharacterized protein</fullName>
    </submittedName>
</protein>
<accession>A0ABD3AAW0</accession>
<keyword evidence="2" id="KW-1185">Reference proteome</keyword>